<keyword evidence="8" id="KW-1185">Reference proteome</keyword>
<evidence type="ECO:0000313" key="7">
    <source>
        <dbReference type="EMBL" id="MFC0273796.1"/>
    </source>
</evidence>
<protein>
    <submittedName>
        <fullName evidence="7">D-2-hydroxyacid dehydrogenase</fullName>
    </submittedName>
</protein>
<dbReference type="Pfam" id="PF02826">
    <property type="entry name" value="2-Hacid_dh_C"/>
    <property type="match status" value="1"/>
</dbReference>
<keyword evidence="2 4" id="KW-0560">Oxidoreductase</keyword>
<evidence type="ECO:0000259" key="5">
    <source>
        <dbReference type="Pfam" id="PF00389"/>
    </source>
</evidence>
<dbReference type="RefSeq" id="WP_378937455.1">
    <property type="nucleotide sequence ID" value="NZ_JBHLVO010000025.1"/>
</dbReference>
<dbReference type="Pfam" id="PF00389">
    <property type="entry name" value="2-Hacid_dh"/>
    <property type="match status" value="1"/>
</dbReference>
<evidence type="ECO:0000256" key="3">
    <source>
        <dbReference type="ARBA" id="ARBA00023027"/>
    </source>
</evidence>
<feature type="domain" description="D-isomer specific 2-hydroxyacid dehydrogenase NAD-binding" evidence="6">
    <location>
        <begin position="105"/>
        <end position="279"/>
    </location>
</feature>
<sequence length="318" mass="36336">MKILSTVKMPIEFKQKLEDQFSEDVTFLHDRKMNKVDKELTEADVILTYGEDMTSEHIQNAKNLKWIMVASAGIEKMPFEELEKRNILVTNAKGVHKTPMAEYCLAMMLQISRQAKRLAENQRDQKWDRRVEMQELYGKTLLVIGAGAIGSEISRMANAFGMSTIGLNQNGQDVGCFDETYPLSQLDYLLSGADFVISVLPSTEKTKGILTYEQFKKMKNTAIFINIGRGDVLIEKDLIAALNEGEIHHAVLDVFIKEPLEREHPFWSMGNVTVTPHLSGITNEYLPRAFEIFKQNLSLFLNGTHDQMRNIINLNRRY</sequence>
<dbReference type="Proteomes" id="UP001589854">
    <property type="component" value="Unassembled WGS sequence"/>
</dbReference>
<dbReference type="InterPro" id="IPR036291">
    <property type="entry name" value="NAD(P)-bd_dom_sf"/>
</dbReference>
<dbReference type="SUPFAM" id="SSF52283">
    <property type="entry name" value="Formate/glycerate dehydrogenase catalytic domain-like"/>
    <property type="match status" value="1"/>
</dbReference>
<evidence type="ECO:0000259" key="6">
    <source>
        <dbReference type="Pfam" id="PF02826"/>
    </source>
</evidence>
<proteinExistence type="inferred from homology"/>
<evidence type="ECO:0000256" key="4">
    <source>
        <dbReference type="RuleBase" id="RU003719"/>
    </source>
</evidence>
<evidence type="ECO:0000256" key="1">
    <source>
        <dbReference type="ARBA" id="ARBA00005854"/>
    </source>
</evidence>
<comment type="similarity">
    <text evidence="1 4">Belongs to the D-isomer specific 2-hydroxyacid dehydrogenase family.</text>
</comment>
<evidence type="ECO:0000313" key="8">
    <source>
        <dbReference type="Proteomes" id="UP001589854"/>
    </source>
</evidence>
<feature type="domain" description="D-isomer specific 2-hydroxyacid dehydrogenase catalytic" evidence="5">
    <location>
        <begin position="15"/>
        <end position="312"/>
    </location>
</feature>
<comment type="caution">
    <text evidence="7">The sequence shown here is derived from an EMBL/GenBank/DDBJ whole genome shotgun (WGS) entry which is preliminary data.</text>
</comment>
<keyword evidence="3" id="KW-0520">NAD</keyword>
<reference evidence="7 8" key="1">
    <citation type="submission" date="2024-09" db="EMBL/GenBank/DDBJ databases">
        <authorList>
            <person name="Sun Q."/>
            <person name="Mori K."/>
        </authorList>
    </citation>
    <scope>NUCLEOTIDE SEQUENCE [LARGE SCALE GENOMIC DNA]</scope>
    <source>
        <strain evidence="7 8">CCM 7228</strain>
    </source>
</reference>
<dbReference type="CDD" id="cd05300">
    <property type="entry name" value="2-Hacid_dh_1"/>
    <property type="match status" value="1"/>
</dbReference>
<dbReference type="SUPFAM" id="SSF51735">
    <property type="entry name" value="NAD(P)-binding Rossmann-fold domains"/>
    <property type="match status" value="1"/>
</dbReference>
<dbReference type="EMBL" id="JBHLVO010000025">
    <property type="protein sequence ID" value="MFC0273796.1"/>
    <property type="molecule type" value="Genomic_DNA"/>
</dbReference>
<organism evidence="7 8">
    <name type="scientific">Metabacillus herbersteinensis</name>
    <dbReference type="NCBI Taxonomy" id="283816"/>
    <lineage>
        <taxon>Bacteria</taxon>
        <taxon>Bacillati</taxon>
        <taxon>Bacillota</taxon>
        <taxon>Bacilli</taxon>
        <taxon>Bacillales</taxon>
        <taxon>Bacillaceae</taxon>
        <taxon>Metabacillus</taxon>
    </lineage>
</organism>
<dbReference type="Gene3D" id="3.40.50.720">
    <property type="entry name" value="NAD(P)-binding Rossmann-like Domain"/>
    <property type="match status" value="2"/>
</dbReference>
<gene>
    <name evidence="7" type="ORF">ACFFIX_20630</name>
</gene>
<accession>A0ABV6GJD2</accession>
<dbReference type="PANTHER" id="PTHR43333">
    <property type="entry name" value="2-HACID_DH_C DOMAIN-CONTAINING PROTEIN"/>
    <property type="match status" value="1"/>
</dbReference>
<dbReference type="PANTHER" id="PTHR43333:SF1">
    <property type="entry name" value="D-ISOMER SPECIFIC 2-HYDROXYACID DEHYDROGENASE NAD-BINDING DOMAIN-CONTAINING PROTEIN"/>
    <property type="match status" value="1"/>
</dbReference>
<dbReference type="InterPro" id="IPR006140">
    <property type="entry name" value="D-isomer_DH_NAD-bd"/>
</dbReference>
<evidence type="ECO:0000256" key="2">
    <source>
        <dbReference type="ARBA" id="ARBA00023002"/>
    </source>
</evidence>
<dbReference type="InterPro" id="IPR006139">
    <property type="entry name" value="D-isomer_2_OHA_DH_cat_dom"/>
</dbReference>
<name>A0ABV6GJD2_9BACI</name>